<name>A0A078AUD7_STYLE</name>
<dbReference type="InterPro" id="IPR036404">
    <property type="entry name" value="Jacalin-like_lectin_dom_sf"/>
</dbReference>
<dbReference type="InterPro" id="IPR001229">
    <property type="entry name" value="Jacalin-like_lectin_dom"/>
</dbReference>
<proteinExistence type="predicted"/>
<dbReference type="InParanoid" id="A0A078AUD7"/>
<dbReference type="SUPFAM" id="SSF51101">
    <property type="entry name" value="Mannose-binding lectins"/>
    <property type="match status" value="2"/>
</dbReference>
<feature type="domain" description="Jacalin-type lectin" evidence="1">
    <location>
        <begin position="364"/>
        <end position="451"/>
    </location>
</feature>
<dbReference type="Gene3D" id="2.100.10.30">
    <property type="entry name" value="Jacalin-like lectin domain"/>
    <property type="match status" value="1"/>
</dbReference>
<evidence type="ECO:0000313" key="3">
    <source>
        <dbReference type="Proteomes" id="UP000039865"/>
    </source>
</evidence>
<dbReference type="Proteomes" id="UP000039865">
    <property type="component" value="Unassembled WGS sequence"/>
</dbReference>
<sequence length="458" mass="52775">MNNFPDPKWRFFKKTSLFPLFHNSPLTANIFSYLDVKKKAKILMSSLNSFGYLLSLKSNYDNLFVLYLKSDVVCRGDLMFDHQKDLSIYKSVKVIKIDIFSDGNYPRGISITYLLDGYKSEVKTYLTKISPDEEIIKTTLNIKASDTIKSVQITRTKIITFIKITDSAGNYIEVGDNSHGDQFIGEIPDGFQAHSFVGCITNGYPFPAIVGINLNMKHQETGAVKFVQPKQLSITVKNMDLHDHFDLVSKHAQNFVRIKSMIFYTQSEKISLAQLSKNNLDYPPEYQTINPRDLMNLKNKLNETFIDIEVIKGFKFTFVKNVKEDKKLCPFEARENPNWRCKEWYEDDEDEQIFYGVKNKSKLAQFKIDLGENEYITKVTGIMNTYISRLDLTTNFGKKYSVGHNYPDFLKDIGQKELPRNMIPKPRQFQMNVPKGSRVVGLSGAFNENLITLDAHYE</sequence>
<reference evidence="2 3" key="1">
    <citation type="submission" date="2014-06" db="EMBL/GenBank/DDBJ databases">
        <authorList>
            <person name="Swart Estienne"/>
        </authorList>
    </citation>
    <scope>NUCLEOTIDE SEQUENCE [LARGE SCALE GENOMIC DNA]</scope>
    <source>
        <strain evidence="2 3">130c</strain>
    </source>
</reference>
<evidence type="ECO:0000313" key="2">
    <source>
        <dbReference type="EMBL" id="CDW84468.1"/>
    </source>
</evidence>
<dbReference type="Pfam" id="PF01419">
    <property type="entry name" value="Jacalin"/>
    <property type="match status" value="1"/>
</dbReference>
<evidence type="ECO:0000259" key="1">
    <source>
        <dbReference type="Pfam" id="PF01419"/>
    </source>
</evidence>
<organism evidence="2 3">
    <name type="scientific">Stylonychia lemnae</name>
    <name type="common">Ciliate</name>
    <dbReference type="NCBI Taxonomy" id="5949"/>
    <lineage>
        <taxon>Eukaryota</taxon>
        <taxon>Sar</taxon>
        <taxon>Alveolata</taxon>
        <taxon>Ciliophora</taxon>
        <taxon>Intramacronucleata</taxon>
        <taxon>Spirotrichea</taxon>
        <taxon>Stichotrichia</taxon>
        <taxon>Sporadotrichida</taxon>
        <taxon>Oxytrichidae</taxon>
        <taxon>Stylonychinae</taxon>
        <taxon>Stylonychia</taxon>
    </lineage>
</organism>
<dbReference type="EMBL" id="CCKQ01012827">
    <property type="protein sequence ID" value="CDW84468.1"/>
    <property type="molecule type" value="Genomic_DNA"/>
</dbReference>
<dbReference type="AlphaFoldDB" id="A0A078AUD7"/>
<accession>A0A078AUD7</accession>
<gene>
    <name evidence="2" type="primary">Contig9804.g10486</name>
    <name evidence="2" type="ORF">STYLEM_13531</name>
</gene>
<keyword evidence="3" id="KW-1185">Reference proteome</keyword>
<protein>
    <recommendedName>
        <fullName evidence="1">Jacalin-type lectin domain-containing protein</fullName>
    </recommendedName>
</protein>